<dbReference type="InterPro" id="IPR017853">
    <property type="entry name" value="GH"/>
</dbReference>
<dbReference type="InterPro" id="IPR011840">
    <property type="entry name" value="PulA_typeI"/>
</dbReference>
<accession>A0ABU4WKR0</accession>
<comment type="caution">
    <text evidence="3">The sequence shown here is derived from an EMBL/GenBank/DDBJ whole genome shotgun (WGS) entry which is preliminary data.</text>
</comment>
<dbReference type="NCBIfam" id="TIGR02104">
    <property type="entry name" value="pulA_typeI"/>
    <property type="match status" value="1"/>
</dbReference>
<comment type="similarity">
    <text evidence="1">Belongs to the glycosyl hydrolase 13 family.</text>
</comment>
<dbReference type="SUPFAM" id="SSF51445">
    <property type="entry name" value="(Trans)glycosidases"/>
    <property type="match status" value="1"/>
</dbReference>
<dbReference type="RefSeq" id="WP_320325160.1">
    <property type="nucleotide sequence ID" value="NZ_JALBUS010000003.1"/>
</dbReference>
<dbReference type="Pfam" id="PF00128">
    <property type="entry name" value="Alpha-amylase"/>
    <property type="match status" value="1"/>
</dbReference>
<dbReference type="Gene3D" id="3.20.20.80">
    <property type="entry name" value="Glycosidases"/>
    <property type="match status" value="1"/>
</dbReference>
<protein>
    <submittedName>
        <fullName evidence="3">Type I pullulanase</fullName>
        <ecNumber evidence="3">3.2.1.41</ecNumber>
    </submittedName>
</protein>
<dbReference type="Proteomes" id="UP001285244">
    <property type="component" value="Unassembled WGS sequence"/>
</dbReference>
<reference evidence="3 4" key="1">
    <citation type="submission" date="2022-03" db="EMBL/GenBank/DDBJ databases">
        <title>Novel taxa within the pig intestine.</title>
        <authorList>
            <person name="Wylensek D."/>
            <person name="Bishof K."/>
            <person name="Afrizal A."/>
            <person name="Clavel T."/>
        </authorList>
    </citation>
    <scope>NUCLEOTIDE SEQUENCE [LARGE SCALE GENOMIC DNA]</scope>
    <source>
        <strain evidence="3 4">Cla-KB-P134</strain>
    </source>
</reference>
<gene>
    <name evidence="3" type="primary">pulA</name>
    <name evidence="3" type="ORF">MOZ64_03150</name>
</gene>
<dbReference type="Pfam" id="PF02922">
    <property type="entry name" value="CBM_48"/>
    <property type="match status" value="1"/>
</dbReference>
<dbReference type="InterPro" id="IPR006047">
    <property type="entry name" value="GH13_cat_dom"/>
</dbReference>
<evidence type="ECO:0000313" key="4">
    <source>
        <dbReference type="Proteomes" id="UP001285244"/>
    </source>
</evidence>
<dbReference type="InterPro" id="IPR004193">
    <property type="entry name" value="Glyco_hydro_13_N"/>
</dbReference>
<dbReference type="PANTHER" id="PTHR43002">
    <property type="entry name" value="GLYCOGEN DEBRANCHING ENZYME"/>
    <property type="match status" value="1"/>
</dbReference>
<dbReference type="EMBL" id="JALBUS010000003">
    <property type="protein sequence ID" value="MDX8416844.1"/>
    <property type="molecule type" value="Genomic_DNA"/>
</dbReference>
<keyword evidence="3" id="KW-0378">Hydrolase</keyword>
<dbReference type="SMART" id="SM00642">
    <property type="entry name" value="Aamy"/>
    <property type="match status" value="1"/>
</dbReference>
<dbReference type="InterPro" id="IPR013783">
    <property type="entry name" value="Ig-like_fold"/>
</dbReference>
<dbReference type="Gene3D" id="2.60.40.10">
    <property type="entry name" value="Immunoglobulins"/>
    <property type="match status" value="1"/>
</dbReference>
<dbReference type="Pfam" id="PF17999">
    <property type="entry name" value="PulA_N1"/>
    <property type="match status" value="1"/>
</dbReference>
<evidence type="ECO:0000259" key="2">
    <source>
        <dbReference type="SMART" id="SM00642"/>
    </source>
</evidence>
<proteinExistence type="inferred from homology"/>
<dbReference type="CDD" id="cd02860">
    <property type="entry name" value="E_set_Pullulanase"/>
    <property type="match status" value="1"/>
</dbReference>
<evidence type="ECO:0000313" key="3">
    <source>
        <dbReference type="EMBL" id="MDX8416844.1"/>
    </source>
</evidence>
<keyword evidence="4" id="KW-1185">Reference proteome</keyword>
<dbReference type="EC" id="3.2.1.41" evidence="3"/>
<dbReference type="SUPFAM" id="SSF81296">
    <property type="entry name" value="E set domains"/>
    <property type="match status" value="1"/>
</dbReference>
<sequence length="698" mass="80816">MRMQSNFEAYFDDFDCINVFMSKNFYNGNSSIFHLKDTHDRIIPLTIRSRSELYNGYIHYDLSLNASSIQMGEEYTIYDEHCRTTIVNYAHIVKTVRFNHTYTYKGNDLGLTYTPTCSTFKLWSPIAYSILLLLKHDRQEEVYHLKRDAKGVYEVSVNKNCLGDAYYFLVRVNGSWRKIVDPYTNFSGPNSKYSVVMDIHLLDLPEKVVMPPLKSNCDALIYEASIRDMTSMPDIGVSYPKKFQGFTQENEITKEKCTGFSYLRSLGITHVQLMPVFDFGSVDEVYPNIFYNWGYDPVQFRCLEGSYDINPIDATSRVKAFANLVANCHKAGIRVNLDLVFNHVYEKEKFSLENLVPNYYFLMNREGAFSNGSFCGNDYDSQAPMAREYLVETCRRIVEWFDVDGFRFDLMGILDVNVMNEIASVCKKIKPDFMIYGEGWNMPSFVSEDLRATQQNQQKMPYIGHFSDSFRNVVRGPNDQLTQKGFSSGDTSIIYSMMDRMSASGNTYDSPEKVINYVECHDNHTLWDKNQVCCSDENEEIRKKRQVLANAIVLLSQGVPFIHSGQEFCRTKQGLGNSYNRSDNYNKIDYDRRNYFQDVLNQTKTLIQIRKKHPCFRLSTIEKTRENTRFETIEDAVLVYECNDKEDSCISFFNPTGNTYHYVVQDQVTILFDNGNNNGQRAKDITIAPYSVVVGEYE</sequence>
<keyword evidence="3" id="KW-0326">Glycosidase</keyword>
<organism evidence="3 4">
    <name type="scientific">Absicoccus intestinalis</name>
    <dbReference type="NCBI Taxonomy" id="2926319"/>
    <lineage>
        <taxon>Bacteria</taxon>
        <taxon>Bacillati</taxon>
        <taxon>Bacillota</taxon>
        <taxon>Erysipelotrichia</taxon>
        <taxon>Erysipelotrichales</taxon>
        <taxon>Erysipelotrichaceae</taxon>
        <taxon>Absicoccus</taxon>
    </lineage>
</organism>
<name>A0ABU4WKR0_9FIRM</name>
<dbReference type="CDD" id="cd11341">
    <property type="entry name" value="AmyAc_Pullulanase_LD-like"/>
    <property type="match status" value="1"/>
</dbReference>
<evidence type="ECO:0000256" key="1">
    <source>
        <dbReference type="ARBA" id="ARBA00008061"/>
    </source>
</evidence>
<dbReference type="InterPro" id="IPR014756">
    <property type="entry name" value="Ig_E-set"/>
</dbReference>
<dbReference type="Gene3D" id="2.60.40.2320">
    <property type="match status" value="1"/>
</dbReference>
<dbReference type="GO" id="GO:0051060">
    <property type="term" value="F:pullulanase activity"/>
    <property type="evidence" value="ECO:0007669"/>
    <property type="project" value="UniProtKB-EC"/>
</dbReference>
<dbReference type="InterPro" id="IPR040697">
    <property type="entry name" value="PulA_N1"/>
</dbReference>
<feature type="domain" description="Glycosyl hydrolase family 13 catalytic" evidence="2">
    <location>
        <begin position="244"/>
        <end position="610"/>
    </location>
</feature>